<reference evidence="1 2" key="1">
    <citation type="submission" date="2018-01" db="EMBL/GenBank/DDBJ databases">
        <title>Metagenomic assembled genomes from two thermal pools in the Uzon Caldera, Kamchatka, Russia.</title>
        <authorList>
            <person name="Wilkins L."/>
            <person name="Ettinger C."/>
        </authorList>
    </citation>
    <scope>NUCLEOTIDE SEQUENCE [LARGE SCALE GENOMIC DNA]</scope>
    <source>
        <strain evidence="1">ZAV-02</strain>
    </source>
</reference>
<dbReference type="AlphaFoldDB" id="A0A2J6X3N5"/>
<organism evidence="1 2">
    <name type="scientific">Chloroflexus aggregans</name>
    <dbReference type="NCBI Taxonomy" id="152260"/>
    <lineage>
        <taxon>Bacteria</taxon>
        <taxon>Bacillati</taxon>
        <taxon>Chloroflexota</taxon>
        <taxon>Chloroflexia</taxon>
        <taxon>Chloroflexales</taxon>
        <taxon>Chloroflexineae</taxon>
        <taxon>Chloroflexaceae</taxon>
        <taxon>Chloroflexus</taxon>
    </lineage>
</organism>
<gene>
    <name evidence="1" type="ORF">C0184_09375</name>
</gene>
<evidence type="ECO:0000313" key="1">
    <source>
        <dbReference type="EMBL" id="PMP80221.1"/>
    </source>
</evidence>
<evidence type="ECO:0000313" key="2">
    <source>
        <dbReference type="Proteomes" id="UP000243376"/>
    </source>
</evidence>
<sequence>MRGRAIRPVDRAGGGEEAVRLTRCAGTWLADPPDDAEQARIAAAVRAVSEQRTLALELHRDQAALDAYCIELFRDPMFDPLHIGPEVIRRIIDKLGEPPVDDEANTTAFSEYLQRAVLLFALPNPRRLLAAQLRRYLPRFTEVGDWKAAVAIDYSAFRTSLGNEVTPFLVQMTLAGLADYYDELPEA</sequence>
<dbReference type="EMBL" id="PNIQ01000620">
    <property type="protein sequence ID" value="PMP80221.1"/>
    <property type="molecule type" value="Genomic_DNA"/>
</dbReference>
<accession>A0A2J6X3N5</accession>
<comment type="caution">
    <text evidence="1">The sequence shown here is derived from an EMBL/GenBank/DDBJ whole genome shotgun (WGS) entry which is preliminary data.</text>
</comment>
<protein>
    <submittedName>
        <fullName evidence="1">Uncharacterized protein</fullName>
    </submittedName>
</protein>
<name>A0A2J6X3N5_9CHLR</name>
<dbReference type="Proteomes" id="UP000243376">
    <property type="component" value="Unassembled WGS sequence"/>
</dbReference>
<proteinExistence type="predicted"/>